<dbReference type="Proteomes" id="UP000184073">
    <property type="component" value="Unassembled WGS sequence"/>
</dbReference>
<proteinExistence type="predicted"/>
<dbReference type="EMBL" id="KV878137">
    <property type="protein sequence ID" value="OJJ07605.1"/>
    <property type="molecule type" value="Genomic_DNA"/>
</dbReference>
<dbReference type="GeneID" id="63723367"/>
<gene>
    <name evidence="2" type="ORF">ASPVEDRAFT_142658</name>
</gene>
<name>A0A1L9Q1E9_ASPVE</name>
<feature type="region of interest" description="Disordered" evidence="1">
    <location>
        <begin position="117"/>
        <end position="139"/>
    </location>
</feature>
<dbReference type="RefSeq" id="XP_040673367.1">
    <property type="nucleotide sequence ID" value="XM_040807856.1"/>
</dbReference>
<dbReference type="InterPro" id="IPR018606">
    <property type="entry name" value="Arb1"/>
</dbReference>
<dbReference type="Pfam" id="PF09692">
    <property type="entry name" value="Arb1"/>
    <property type="match status" value="1"/>
</dbReference>
<reference evidence="3" key="1">
    <citation type="journal article" date="2017" name="Genome Biol.">
        <title>Comparative genomics reveals high biological diversity and specific adaptations in the industrially and medically important fungal genus Aspergillus.</title>
        <authorList>
            <person name="de Vries R.P."/>
            <person name="Riley R."/>
            <person name="Wiebenga A."/>
            <person name="Aguilar-Osorio G."/>
            <person name="Amillis S."/>
            <person name="Uchima C.A."/>
            <person name="Anderluh G."/>
            <person name="Asadollahi M."/>
            <person name="Askin M."/>
            <person name="Barry K."/>
            <person name="Battaglia E."/>
            <person name="Bayram O."/>
            <person name="Benocci T."/>
            <person name="Braus-Stromeyer S.A."/>
            <person name="Caldana C."/>
            <person name="Canovas D."/>
            <person name="Cerqueira G.C."/>
            <person name="Chen F."/>
            <person name="Chen W."/>
            <person name="Choi C."/>
            <person name="Clum A."/>
            <person name="Dos Santos R.A."/>
            <person name="Damasio A.R."/>
            <person name="Diallinas G."/>
            <person name="Emri T."/>
            <person name="Fekete E."/>
            <person name="Flipphi M."/>
            <person name="Freyberg S."/>
            <person name="Gallo A."/>
            <person name="Gournas C."/>
            <person name="Habgood R."/>
            <person name="Hainaut M."/>
            <person name="Harispe M.L."/>
            <person name="Henrissat B."/>
            <person name="Hilden K.S."/>
            <person name="Hope R."/>
            <person name="Hossain A."/>
            <person name="Karabika E."/>
            <person name="Karaffa L."/>
            <person name="Karanyi Z."/>
            <person name="Krasevec N."/>
            <person name="Kuo A."/>
            <person name="Kusch H."/>
            <person name="LaButti K."/>
            <person name="Lagendijk E.L."/>
            <person name="Lapidus A."/>
            <person name="Levasseur A."/>
            <person name="Lindquist E."/>
            <person name="Lipzen A."/>
            <person name="Logrieco A.F."/>
            <person name="MacCabe A."/>
            <person name="Maekelae M.R."/>
            <person name="Malavazi I."/>
            <person name="Melin P."/>
            <person name="Meyer V."/>
            <person name="Mielnichuk N."/>
            <person name="Miskei M."/>
            <person name="Molnar A.P."/>
            <person name="Mule G."/>
            <person name="Ngan C.Y."/>
            <person name="Orejas M."/>
            <person name="Orosz E."/>
            <person name="Ouedraogo J.P."/>
            <person name="Overkamp K.M."/>
            <person name="Park H.-S."/>
            <person name="Perrone G."/>
            <person name="Piumi F."/>
            <person name="Punt P.J."/>
            <person name="Ram A.F."/>
            <person name="Ramon A."/>
            <person name="Rauscher S."/>
            <person name="Record E."/>
            <person name="Riano-Pachon D.M."/>
            <person name="Robert V."/>
            <person name="Roehrig J."/>
            <person name="Ruller R."/>
            <person name="Salamov A."/>
            <person name="Salih N.S."/>
            <person name="Samson R.A."/>
            <person name="Sandor E."/>
            <person name="Sanguinetti M."/>
            <person name="Schuetze T."/>
            <person name="Sepcic K."/>
            <person name="Shelest E."/>
            <person name="Sherlock G."/>
            <person name="Sophianopoulou V."/>
            <person name="Squina F.M."/>
            <person name="Sun H."/>
            <person name="Susca A."/>
            <person name="Todd R.B."/>
            <person name="Tsang A."/>
            <person name="Unkles S.E."/>
            <person name="van de Wiele N."/>
            <person name="van Rossen-Uffink D."/>
            <person name="Oliveira J.V."/>
            <person name="Vesth T.C."/>
            <person name="Visser J."/>
            <person name="Yu J.-H."/>
            <person name="Zhou M."/>
            <person name="Andersen M.R."/>
            <person name="Archer D.B."/>
            <person name="Baker S.E."/>
            <person name="Benoit I."/>
            <person name="Brakhage A.A."/>
            <person name="Braus G.H."/>
            <person name="Fischer R."/>
            <person name="Frisvad J.C."/>
            <person name="Goldman G.H."/>
            <person name="Houbraken J."/>
            <person name="Oakley B."/>
            <person name="Pocsi I."/>
            <person name="Scazzocchio C."/>
            <person name="Seiboth B."/>
            <person name="vanKuyk P.A."/>
            <person name="Wortman J."/>
            <person name="Dyer P.S."/>
            <person name="Grigoriev I.V."/>
        </authorList>
    </citation>
    <scope>NUCLEOTIDE SEQUENCE [LARGE SCALE GENOMIC DNA]</scope>
    <source>
        <strain evidence="3">CBS 583.65</strain>
    </source>
</reference>
<accession>A0A1L9Q1E9</accession>
<dbReference type="GO" id="GO:0033167">
    <property type="term" value="C:ARC complex"/>
    <property type="evidence" value="ECO:0007669"/>
    <property type="project" value="InterPro"/>
</dbReference>
<protein>
    <submittedName>
        <fullName evidence="2">Uncharacterized protein</fullName>
    </submittedName>
</protein>
<dbReference type="STRING" id="1036611.A0A1L9Q1E9"/>
<sequence length="139" mass="16133">KNQQLIAKGIDNFNKAWLVIFSRVYHDPAEPEYDLSPEEREACMKNGLPVQEFTLFLEERLLERCYPGMKIIANVWELNCGFHYFEEVIRAYGSIYTPLANELITGCKKPRAFAAKKKQKESDAEWKAEPTSLETLLTR</sequence>
<feature type="non-terminal residue" evidence="2">
    <location>
        <position position="1"/>
    </location>
</feature>
<dbReference type="OrthoDB" id="435402at2759"/>
<keyword evidence="3" id="KW-1185">Reference proteome</keyword>
<evidence type="ECO:0000313" key="2">
    <source>
        <dbReference type="EMBL" id="OJJ07605.1"/>
    </source>
</evidence>
<evidence type="ECO:0000313" key="3">
    <source>
        <dbReference type="Proteomes" id="UP000184073"/>
    </source>
</evidence>
<dbReference type="VEuPathDB" id="FungiDB:ASPVEDRAFT_142658"/>
<dbReference type="GO" id="GO:0031047">
    <property type="term" value="P:regulatory ncRNA-mediated gene silencing"/>
    <property type="evidence" value="ECO:0007669"/>
    <property type="project" value="InterPro"/>
</dbReference>
<evidence type="ECO:0000256" key="1">
    <source>
        <dbReference type="SAM" id="MobiDB-lite"/>
    </source>
</evidence>
<dbReference type="AlphaFoldDB" id="A0A1L9Q1E9"/>
<organism evidence="2 3">
    <name type="scientific">Aspergillus versicolor CBS 583.65</name>
    <dbReference type="NCBI Taxonomy" id="1036611"/>
    <lineage>
        <taxon>Eukaryota</taxon>
        <taxon>Fungi</taxon>
        <taxon>Dikarya</taxon>
        <taxon>Ascomycota</taxon>
        <taxon>Pezizomycotina</taxon>
        <taxon>Eurotiomycetes</taxon>
        <taxon>Eurotiomycetidae</taxon>
        <taxon>Eurotiales</taxon>
        <taxon>Aspergillaceae</taxon>
        <taxon>Aspergillus</taxon>
        <taxon>Aspergillus subgen. Nidulantes</taxon>
    </lineage>
</organism>